<evidence type="ECO:0000313" key="2">
    <source>
        <dbReference type="Proteomes" id="UP000182737"/>
    </source>
</evidence>
<dbReference type="GO" id="GO:0006508">
    <property type="term" value="P:proteolysis"/>
    <property type="evidence" value="ECO:0007669"/>
    <property type="project" value="InterPro"/>
</dbReference>
<sequence>MIYKMKRLISTILFLLLTSPFCFCLSDFQFSVAPRVSLSFGELNEILYGYDDTIISQLDWEQKPFLDIGIKSEITFKNFLVSASFDYSFPAGTSYMYDSDWDDGKKYSFTTHPLETAKRINTELTLGYKIETPMKIEVIPEIQFNYIFSDFEAGIGSGIRHERNIRVYGIDYRQHAFLLFTGLNVKAEVSPKVLLEAAFYTAPWNYQESYDHHHGVKHPFSTQDFQQGSFSKHKIEIGSNFQINQFFSLGLFTSILFGTTDKGYFYSDYYTTNMELIKTQKCGSAYHLLKAGSHFTFSL</sequence>
<keyword evidence="2" id="KW-1185">Reference proteome</keyword>
<dbReference type="InterPro" id="IPR020080">
    <property type="entry name" value="OM_adhesin/peptidase_omptin"/>
</dbReference>
<dbReference type="EMBL" id="FORI01000003">
    <property type="protein sequence ID" value="SFI63544.1"/>
    <property type="molecule type" value="Genomic_DNA"/>
</dbReference>
<proteinExistence type="predicted"/>
<protein>
    <submittedName>
        <fullName evidence="1">Omptin family protein</fullName>
    </submittedName>
</protein>
<dbReference type="Proteomes" id="UP000182737">
    <property type="component" value="Unassembled WGS sequence"/>
</dbReference>
<dbReference type="Gene3D" id="2.40.128.90">
    <property type="entry name" value="OMPT-like"/>
    <property type="match status" value="1"/>
</dbReference>
<accession>A0A1I3JTN1</accession>
<dbReference type="Pfam" id="PF01278">
    <property type="entry name" value="Omptin"/>
    <property type="match status" value="1"/>
</dbReference>
<dbReference type="GO" id="GO:0004190">
    <property type="term" value="F:aspartic-type endopeptidase activity"/>
    <property type="evidence" value="ECO:0007669"/>
    <property type="project" value="InterPro"/>
</dbReference>
<dbReference type="GO" id="GO:0009279">
    <property type="term" value="C:cell outer membrane"/>
    <property type="evidence" value="ECO:0007669"/>
    <property type="project" value="InterPro"/>
</dbReference>
<dbReference type="InterPro" id="IPR053724">
    <property type="entry name" value="OMP_A26_sf"/>
</dbReference>
<dbReference type="InterPro" id="IPR000036">
    <property type="entry name" value="Peptidase_A26_omptin"/>
</dbReference>
<gene>
    <name evidence="1" type="ORF">SAMN04487775_103235</name>
</gene>
<evidence type="ECO:0000313" key="1">
    <source>
        <dbReference type="EMBL" id="SFI63544.1"/>
    </source>
</evidence>
<name>A0A1I3JTN1_9SPIR</name>
<dbReference type="AlphaFoldDB" id="A0A1I3JTN1"/>
<reference evidence="2" key="1">
    <citation type="submission" date="2016-10" db="EMBL/GenBank/DDBJ databases">
        <authorList>
            <person name="Varghese N."/>
            <person name="Submissions S."/>
        </authorList>
    </citation>
    <scope>NUCLEOTIDE SEQUENCE [LARGE SCALE GENOMIC DNA]</scope>
    <source>
        <strain evidence="2">XBD1002</strain>
    </source>
</reference>
<dbReference type="SUPFAM" id="SSF69917">
    <property type="entry name" value="OMPT-like"/>
    <property type="match status" value="1"/>
</dbReference>
<organism evidence="1 2">
    <name type="scientific">Treponema bryantii</name>
    <dbReference type="NCBI Taxonomy" id="163"/>
    <lineage>
        <taxon>Bacteria</taxon>
        <taxon>Pseudomonadati</taxon>
        <taxon>Spirochaetota</taxon>
        <taxon>Spirochaetia</taxon>
        <taxon>Spirochaetales</taxon>
        <taxon>Treponemataceae</taxon>
        <taxon>Treponema</taxon>
    </lineage>
</organism>